<dbReference type="InterPro" id="IPR015972">
    <property type="entry name" value="Ribosomal_eL19_dom1"/>
</dbReference>
<dbReference type="SUPFAM" id="SSF48140">
    <property type="entry name" value="Ribosomal protein L19 (L19e)"/>
    <property type="match status" value="1"/>
</dbReference>
<dbReference type="InterPro" id="IPR057260">
    <property type="entry name" value="Ribosomal_L19e_C"/>
</dbReference>
<dbReference type="InterPro" id="IPR000196">
    <property type="entry name" value="Ribosomal_eL19_dom"/>
</dbReference>
<protein>
    <recommendedName>
        <fullName evidence="4">Ribosomal protein L19</fullName>
    </recommendedName>
</protein>
<dbReference type="NCBIfam" id="NF006343">
    <property type="entry name" value="PRK08570.1"/>
    <property type="match status" value="1"/>
</dbReference>
<sequence>MVSLQLQKRLAASVLNCGKGKVWLDPNESKDISMATSRLNIRKLAKDGFIVKKPSTIHSRSRFRKAREAKSKGRRSGYGKRKGTKEARLPSSLVWMWRMRVMRRLLRKYRESHKIDRHIHHDMYMKVKGNVYKNKRVLVESIHRLKTEKAREKALVDQFEVKKARSKVVKENKILWREGHLHKPLSLLY</sequence>
<evidence type="ECO:0000256" key="4">
    <source>
        <dbReference type="RuleBase" id="RU000574"/>
    </source>
</evidence>
<dbReference type="InterPro" id="IPR023638">
    <property type="entry name" value="Ribosomal_eL19_CS"/>
</dbReference>
<dbReference type="EMBL" id="JAAARO010000016">
    <property type="protein sequence ID" value="KAF5734033.1"/>
    <property type="molecule type" value="Genomic_DNA"/>
</dbReference>
<dbReference type="Pfam" id="PF01280">
    <property type="entry name" value="Ribosomal_L19e"/>
    <property type="match status" value="1"/>
</dbReference>
<dbReference type="FunFam" id="1.10.1650.10:FF:000001">
    <property type="entry name" value="Ribosomal protein L19"/>
    <property type="match status" value="1"/>
</dbReference>
<dbReference type="InParanoid" id="A0A7J7CIY5"/>
<keyword evidence="8" id="KW-1185">Reference proteome</keyword>
<dbReference type="Gene3D" id="1.10.1200.240">
    <property type="match status" value="1"/>
</dbReference>
<gene>
    <name evidence="7" type="ORF">HS088_TW16G00474</name>
</gene>
<keyword evidence="3 4" id="KW-0687">Ribonucleoprotein</keyword>
<evidence type="ECO:0000256" key="3">
    <source>
        <dbReference type="ARBA" id="ARBA00023274"/>
    </source>
</evidence>
<comment type="caution">
    <text evidence="7">The sequence shown here is derived from an EMBL/GenBank/DDBJ whole genome shotgun (WGS) entry which is preliminary data.</text>
</comment>
<evidence type="ECO:0000256" key="1">
    <source>
        <dbReference type="ARBA" id="ARBA00011082"/>
    </source>
</evidence>
<feature type="domain" description="Large ribosomal subunit protein eL19" evidence="6">
    <location>
        <begin position="3"/>
        <end position="146"/>
    </location>
</feature>
<reference evidence="7 8" key="1">
    <citation type="journal article" date="2020" name="Nat. Commun.">
        <title>Genome of Tripterygium wilfordii and identification of cytochrome P450 involved in triptolide biosynthesis.</title>
        <authorList>
            <person name="Tu L."/>
            <person name="Su P."/>
            <person name="Zhang Z."/>
            <person name="Gao L."/>
            <person name="Wang J."/>
            <person name="Hu T."/>
            <person name="Zhou J."/>
            <person name="Zhang Y."/>
            <person name="Zhao Y."/>
            <person name="Liu Y."/>
            <person name="Song Y."/>
            <person name="Tong Y."/>
            <person name="Lu Y."/>
            <person name="Yang J."/>
            <person name="Xu C."/>
            <person name="Jia M."/>
            <person name="Peters R.J."/>
            <person name="Huang L."/>
            <person name="Gao W."/>
        </authorList>
    </citation>
    <scope>NUCLEOTIDE SEQUENCE [LARGE SCALE GENOMIC DNA]</scope>
    <source>
        <strain evidence="8">cv. XIE 37</strain>
        <tissue evidence="7">Leaf</tissue>
    </source>
</reference>
<evidence type="ECO:0000259" key="6">
    <source>
        <dbReference type="SMART" id="SM01416"/>
    </source>
</evidence>
<dbReference type="PROSITE" id="PS00526">
    <property type="entry name" value="RIBOSOMAL_L19E"/>
    <property type="match status" value="1"/>
</dbReference>
<dbReference type="GO" id="GO:0003735">
    <property type="term" value="F:structural constituent of ribosome"/>
    <property type="evidence" value="ECO:0007669"/>
    <property type="project" value="InterPro"/>
</dbReference>
<dbReference type="InterPro" id="IPR033935">
    <property type="entry name" value="Ribosomal_eL19_euk"/>
</dbReference>
<keyword evidence="2 4" id="KW-0689">Ribosomal protein</keyword>
<dbReference type="SMART" id="SM01416">
    <property type="entry name" value="Ribosomal_L19e"/>
    <property type="match status" value="1"/>
</dbReference>
<organism evidence="7 8">
    <name type="scientific">Tripterygium wilfordii</name>
    <name type="common">Thunder God vine</name>
    <dbReference type="NCBI Taxonomy" id="458696"/>
    <lineage>
        <taxon>Eukaryota</taxon>
        <taxon>Viridiplantae</taxon>
        <taxon>Streptophyta</taxon>
        <taxon>Embryophyta</taxon>
        <taxon>Tracheophyta</taxon>
        <taxon>Spermatophyta</taxon>
        <taxon>Magnoliopsida</taxon>
        <taxon>eudicotyledons</taxon>
        <taxon>Gunneridae</taxon>
        <taxon>Pentapetalae</taxon>
        <taxon>rosids</taxon>
        <taxon>fabids</taxon>
        <taxon>Celastrales</taxon>
        <taxon>Celastraceae</taxon>
        <taxon>Tripterygium</taxon>
    </lineage>
</organism>
<dbReference type="Gene3D" id="1.10.1650.10">
    <property type="match status" value="1"/>
</dbReference>
<feature type="compositionally biased region" description="Basic residues" evidence="5">
    <location>
        <begin position="72"/>
        <end position="83"/>
    </location>
</feature>
<dbReference type="Pfam" id="PF25476">
    <property type="entry name" value="Ribosomal_L19e_C"/>
    <property type="match status" value="1"/>
</dbReference>
<dbReference type="FunFam" id="1.10.1200.240:FF:000001">
    <property type="entry name" value="Ribosomal protein L19"/>
    <property type="match status" value="1"/>
</dbReference>
<dbReference type="AlphaFoldDB" id="A0A7J7CIY5"/>
<dbReference type="CDD" id="cd01417">
    <property type="entry name" value="Ribosomal_L19e_E"/>
    <property type="match status" value="1"/>
</dbReference>
<dbReference type="InterPro" id="IPR035970">
    <property type="entry name" value="60S_ribosomal_eL19_sf"/>
</dbReference>
<accession>A0A7J7CIY5</accession>
<evidence type="ECO:0000256" key="5">
    <source>
        <dbReference type="SAM" id="MobiDB-lite"/>
    </source>
</evidence>
<evidence type="ECO:0000313" key="7">
    <source>
        <dbReference type="EMBL" id="KAF5734033.1"/>
    </source>
</evidence>
<proteinExistence type="inferred from homology"/>
<dbReference type="Proteomes" id="UP000593562">
    <property type="component" value="Unassembled WGS sequence"/>
</dbReference>
<dbReference type="PANTHER" id="PTHR10722">
    <property type="entry name" value="60S RIBOSOMAL PROTEIN L19"/>
    <property type="match status" value="1"/>
</dbReference>
<evidence type="ECO:0000313" key="8">
    <source>
        <dbReference type="Proteomes" id="UP000593562"/>
    </source>
</evidence>
<dbReference type="GO" id="GO:0003729">
    <property type="term" value="F:mRNA binding"/>
    <property type="evidence" value="ECO:0007669"/>
    <property type="project" value="UniProtKB-ARBA"/>
</dbReference>
<name>A0A7J7CIY5_TRIWF</name>
<dbReference type="GO" id="GO:0006412">
    <property type="term" value="P:translation"/>
    <property type="evidence" value="ECO:0007669"/>
    <property type="project" value="InterPro"/>
</dbReference>
<evidence type="ECO:0000256" key="2">
    <source>
        <dbReference type="ARBA" id="ARBA00022980"/>
    </source>
</evidence>
<dbReference type="InterPro" id="IPR039547">
    <property type="entry name" value="Ribosomal_eL19"/>
</dbReference>
<comment type="similarity">
    <text evidence="1 4">Belongs to the eukaryotic ribosomal protein eL19 family.</text>
</comment>
<dbReference type="OrthoDB" id="5407653at2759"/>
<feature type="region of interest" description="Disordered" evidence="5">
    <location>
        <begin position="58"/>
        <end position="85"/>
    </location>
</feature>
<dbReference type="GO" id="GO:0022625">
    <property type="term" value="C:cytosolic large ribosomal subunit"/>
    <property type="evidence" value="ECO:0007669"/>
    <property type="project" value="InterPro"/>
</dbReference>
<dbReference type="InterPro" id="IPR057259">
    <property type="entry name" value="Ribosomal_L19e"/>
</dbReference>